<keyword evidence="4" id="KW-0413">Isomerase</keyword>
<dbReference type="GO" id="GO:0016853">
    <property type="term" value="F:isomerase activity"/>
    <property type="evidence" value="ECO:0007669"/>
    <property type="project" value="UniProtKB-KW"/>
</dbReference>
<dbReference type="InterPro" id="IPR006159">
    <property type="entry name" value="Acid_CoA_mut_C"/>
</dbReference>
<dbReference type="InterPro" id="IPR036724">
    <property type="entry name" value="Cobalamin-bd_sf"/>
</dbReference>
<dbReference type="RefSeq" id="WP_087737759.1">
    <property type="nucleotide sequence ID" value="NZ_CYGY02000061.1"/>
</dbReference>
<dbReference type="GO" id="GO:0031419">
    <property type="term" value="F:cobalamin binding"/>
    <property type="evidence" value="ECO:0007669"/>
    <property type="project" value="UniProtKB-KW"/>
</dbReference>
<dbReference type="SUPFAM" id="SSF52242">
    <property type="entry name" value="Cobalamin (vitamin B12)-binding domain"/>
    <property type="match status" value="1"/>
</dbReference>
<evidence type="ECO:0000256" key="6">
    <source>
        <dbReference type="SAM" id="MobiDB-lite"/>
    </source>
</evidence>
<dbReference type="InterPro" id="IPR006158">
    <property type="entry name" value="Cobalamin-bd"/>
</dbReference>
<comment type="caution">
    <text evidence="8">The sequence shown here is derived from an EMBL/GenBank/DDBJ whole genome shotgun (WGS) entry which is preliminary data.</text>
</comment>
<evidence type="ECO:0000313" key="9">
    <source>
        <dbReference type="Proteomes" id="UP000195569"/>
    </source>
</evidence>
<keyword evidence="5" id="KW-0170">Cobalt</keyword>
<evidence type="ECO:0000256" key="5">
    <source>
        <dbReference type="ARBA" id="ARBA00023285"/>
    </source>
</evidence>
<keyword evidence="9" id="KW-1185">Reference proteome</keyword>
<keyword evidence="3" id="KW-0479">Metal-binding</keyword>
<evidence type="ECO:0000256" key="2">
    <source>
        <dbReference type="ARBA" id="ARBA00022628"/>
    </source>
</evidence>
<reference evidence="8" key="1">
    <citation type="submission" date="2016-12" db="EMBL/GenBank/DDBJ databases">
        <authorList>
            <person name="Moulin L."/>
        </authorList>
    </citation>
    <scope>NUCLEOTIDE SEQUENCE [LARGE SCALE GENOMIC DNA]</scope>
    <source>
        <strain evidence="8">STM 7183</strain>
    </source>
</reference>
<protein>
    <submittedName>
        <fullName evidence="8">Methylmalonyl-CoA mutase C-terminal domain-containing protein</fullName>
    </submittedName>
</protein>
<comment type="cofactor">
    <cofactor evidence="1">
        <name>adenosylcob(III)alamin</name>
        <dbReference type="ChEBI" id="CHEBI:18408"/>
    </cofactor>
</comment>
<dbReference type="EMBL" id="CYGY02000061">
    <property type="protein sequence ID" value="SIT47892.1"/>
    <property type="molecule type" value="Genomic_DNA"/>
</dbReference>
<evidence type="ECO:0000259" key="7">
    <source>
        <dbReference type="PROSITE" id="PS51332"/>
    </source>
</evidence>
<feature type="domain" description="B12-binding" evidence="7">
    <location>
        <begin position="28"/>
        <end position="154"/>
    </location>
</feature>
<dbReference type="Proteomes" id="UP000195569">
    <property type="component" value="Unassembled WGS sequence"/>
</dbReference>
<dbReference type="Pfam" id="PF02310">
    <property type="entry name" value="B12-binding"/>
    <property type="match status" value="1"/>
</dbReference>
<evidence type="ECO:0000313" key="8">
    <source>
        <dbReference type="EMBL" id="SIT47892.1"/>
    </source>
</evidence>
<proteinExistence type="predicted"/>
<gene>
    <name evidence="8" type="ORF">BN2476_610008</name>
</gene>
<dbReference type="PANTHER" id="PTHR48101:SF1">
    <property type="entry name" value="METHYLMALONYL-COA MUTASE, LARGE SUBUNIT"/>
    <property type="match status" value="1"/>
</dbReference>
<dbReference type="GO" id="GO:0046872">
    <property type="term" value="F:metal ion binding"/>
    <property type="evidence" value="ECO:0007669"/>
    <property type="project" value="UniProtKB-KW"/>
</dbReference>
<dbReference type="NCBIfam" id="TIGR00640">
    <property type="entry name" value="acid_CoA_mut_C"/>
    <property type="match status" value="1"/>
</dbReference>
<name>A0A1N7SKP5_9BURK</name>
<keyword evidence="2" id="KW-0846">Cobalamin</keyword>
<evidence type="ECO:0000256" key="3">
    <source>
        <dbReference type="ARBA" id="ARBA00022723"/>
    </source>
</evidence>
<sequence>MNSTSSSSANPAGHAAATSRSAHAPLKGKRILVAKPGLDGHDIGAKVIALAFRDAGASVIYTGLRKSPEYIARIAVDEDVDAVGLSILSGSHNELVARTVELLSDRGAGEIPVFVGGTIPADDRAAFLKAGIRGVFTSDMPLDTVIDAVAKVLG</sequence>
<organism evidence="8 9">
    <name type="scientific">Paraburkholderia piptadeniae</name>
    <dbReference type="NCBI Taxonomy" id="1701573"/>
    <lineage>
        <taxon>Bacteria</taxon>
        <taxon>Pseudomonadati</taxon>
        <taxon>Pseudomonadota</taxon>
        <taxon>Betaproteobacteria</taxon>
        <taxon>Burkholderiales</taxon>
        <taxon>Burkholderiaceae</taxon>
        <taxon>Paraburkholderia</taxon>
    </lineage>
</organism>
<dbReference type="OrthoDB" id="9788468at2"/>
<dbReference type="CDD" id="cd02071">
    <property type="entry name" value="MM_CoA_mut_B12_BD"/>
    <property type="match status" value="1"/>
</dbReference>
<accession>A0A1N7SKP5</accession>
<feature type="region of interest" description="Disordered" evidence="6">
    <location>
        <begin position="1"/>
        <end position="22"/>
    </location>
</feature>
<dbReference type="AlphaFoldDB" id="A0A1N7SKP5"/>
<evidence type="ECO:0000256" key="4">
    <source>
        <dbReference type="ARBA" id="ARBA00023235"/>
    </source>
</evidence>
<dbReference type="PANTHER" id="PTHR48101">
    <property type="entry name" value="METHYLMALONYL-COA MUTASE, MITOCHONDRIAL-RELATED"/>
    <property type="match status" value="1"/>
</dbReference>
<dbReference type="Gene3D" id="3.40.50.280">
    <property type="entry name" value="Cobalamin-binding domain"/>
    <property type="match status" value="1"/>
</dbReference>
<feature type="compositionally biased region" description="Polar residues" evidence="6">
    <location>
        <begin position="1"/>
        <end position="10"/>
    </location>
</feature>
<evidence type="ECO:0000256" key="1">
    <source>
        <dbReference type="ARBA" id="ARBA00001922"/>
    </source>
</evidence>
<dbReference type="PROSITE" id="PS51332">
    <property type="entry name" value="B12_BINDING"/>
    <property type="match status" value="1"/>
</dbReference>